<dbReference type="EMBL" id="BJLF01000001">
    <property type="protein sequence ID" value="GEA49601.1"/>
    <property type="molecule type" value="Genomic_DNA"/>
</dbReference>
<dbReference type="Proteomes" id="UP000318717">
    <property type="component" value="Unassembled WGS sequence"/>
</dbReference>
<dbReference type="RefSeq" id="WP_141343943.1">
    <property type="nucleotide sequence ID" value="NZ_BJLF01000001.1"/>
</dbReference>
<keyword evidence="1" id="KW-0732">Signal</keyword>
<protein>
    <recommendedName>
        <fullName evidence="4">Lipoprotein</fullName>
    </recommendedName>
</protein>
<sequence length="314" mass="34696">MRHLIYLIIFSLLSTLAQAGSARVDFPDQQQQERLNEKYDRMLPFHAQKAIDLGYHLPLPFSLSLVPSVAKQGYDIHSLEVSHGDNNLSDKYDLSQVTWGDPEIESATLQLRAAAWVLPNLQVGVHGGRFRGRTALSVGIPTSIFERFSEHCQTDPRLGGELCDKIGEVIEIPTFEIDDIKGTNWGFSANFIGQFGRFTYVIPVSMTQSKTDDGRTTAKTVMLSPRIGHLFPIEGYGAIYGYVGAAYMNTEGRVAEEDALGVEGLSYSLEQSSSSQYAGVVGMNWNFASSFGTSLELVAGPERNLVNMIMTYSY</sequence>
<accession>A0A4Y3HRN5</accession>
<evidence type="ECO:0008006" key="4">
    <source>
        <dbReference type="Google" id="ProtNLM"/>
    </source>
</evidence>
<organism evidence="2 3">
    <name type="scientific">Vibrio inusitatus NBRC 102082</name>
    <dbReference type="NCBI Taxonomy" id="1219070"/>
    <lineage>
        <taxon>Bacteria</taxon>
        <taxon>Pseudomonadati</taxon>
        <taxon>Pseudomonadota</taxon>
        <taxon>Gammaproteobacteria</taxon>
        <taxon>Vibrionales</taxon>
        <taxon>Vibrionaceae</taxon>
        <taxon>Vibrio</taxon>
    </lineage>
</organism>
<evidence type="ECO:0000313" key="3">
    <source>
        <dbReference type="Proteomes" id="UP000318717"/>
    </source>
</evidence>
<gene>
    <name evidence="2" type="ORF">VIN01S_04050</name>
</gene>
<evidence type="ECO:0000313" key="2">
    <source>
        <dbReference type="EMBL" id="GEA49601.1"/>
    </source>
</evidence>
<feature type="signal peptide" evidence="1">
    <location>
        <begin position="1"/>
        <end position="19"/>
    </location>
</feature>
<dbReference type="AlphaFoldDB" id="A0A4Y3HRN5"/>
<name>A0A4Y3HRN5_9VIBR</name>
<reference evidence="2 3" key="1">
    <citation type="submission" date="2019-06" db="EMBL/GenBank/DDBJ databases">
        <title>Whole genome shotgun sequence of Vibrio inusitatus NBRC 102082.</title>
        <authorList>
            <person name="Hosoyama A."/>
            <person name="Uohara A."/>
            <person name="Ohji S."/>
            <person name="Ichikawa N."/>
        </authorList>
    </citation>
    <scope>NUCLEOTIDE SEQUENCE [LARGE SCALE GENOMIC DNA]</scope>
    <source>
        <strain evidence="2 3">NBRC 102082</strain>
    </source>
</reference>
<dbReference type="OrthoDB" id="7593840at2"/>
<comment type="caution">
    <text evidence="2">The sequence shown here is derived from an EMBL/GenBank/DDBJ whole genome shotgun (WGS) entry which is preliminary data.</text>
</comment>
<evidence type="ECO:0000256" key="1">
    <source>
        <dbReference type="SAM" id="SignalP"/>
    </source>
</evidence>
<proteinExistence type="predicted"/>
<keyword evidence="3" id="KW-1185">Reference proteome</keyword>
<feature type="chain" id="PRO_5021275962" description="Lipoprotein" evidence="1">
    <location>
        <begin position="20"/>
        <end position="314"/>
    </location>
</feature>